<feature type="domain" description="HTH merR-type" evidence="6">
    <location>
        <begin position="4"/>
        <end position="74"/>
    </location>
</feature>
<accession>A0A371PKT5</accession>
<dbReference type="OrthoDB" id="9773308at2"/>
<gene>
    <name evidence="7" type="ORF">DX130_07255</name>
</gene>
<reference evidence="7 8" key="1">
    <citation type="submission" date="2018-08" db="EMBL/GenBank/DDBJ databases">
        <title>Paenibacillus sp. M4BSY-1, whole genome shotgun sequence.</title>
        <authorList>
            <person name="Tuo L."/>
        </authorList>
    </citation>
    <scope>NUCLEOTIDE SEQUENCE [LARGE SCALE GENOMIC DNA]</scope>
    <source>
        <strain evidence="7 8">M4BSY-1</strain>
    </source>
</reference>
<dbReference type="PROSITE" id="PS50937">
    <property type="entry name" value="HTH_MERR_2"/>
    <property type="match status" value="1"/>
</dbReference>
<dbReference type="PANTHER" id="PTHR30204">
    <property type="entry name" value="REDOX-CYCLING DRUG-SENSING TRANSCRIPTIONAL ACTIVATOR SOXR"/>
    <property type="match status" value="1"/>
</dbReference>
<evidence type="ECO:0000256" key="3">
    <source>
        <dbReference type="ARBA" id="ARBA00023125"/>
    </source>
</evidence>
<evidence type="ECO:0000256" key="5">
    <source>
        <dbReference type="SAM" id="Coils"/>
    </source>
</evidence>
<keyword evidence="1" id="KW-0678">Repressor</keyword>
<dbReference type="GO" id="GO:0003677">
    <property type="term" value="F:DNA binding"/>
    <property type="evidence" value="ECO:0007669"/>
    <property type="project" value="UniProtKB-KW"/>
</dbReference>
<organism evidence="7 8">
    <name type="scientific">Paenibacillus paeoniae</name>
    <dbReference type="NCBI Taxonomy" id="2292705"/>
    <lineage>
        <taxon>Bacteria</taxon>
        <taxon>Bacillati</taxon>
        <taxon>Bacillota</taxon>
        <taxon>Bacilli</taxon>
        <taxon>Bacillales</taxon>
        <taxon>Paenibacillaceae</taxon>
        <taxon>Paenibacillus</taxon>
    </lineage>
</organism>
<dbReference type="Pfam" id="PF13411">
    <property type="entry name" value="MerR_1"/>
    <property type="match status" value="1"/>
</dbReference>
<evidence type="ECO:0000256" key="4">
    <source>
        <dbReference type="ARBA" id="ARBA00023163"/>
    </source>
</evidence>
<comment type="caution">
    <text evidence="7">The sequence shown here is derived from an EMBL/GenBank/DDBJ whole genome shotgun (WGS) entry which is preliminary data.</text>
</comment>
<dbReference type="InterPro" id="IPR011256">
    <property type="entry name" value="Reg_factor_effector_dom_sf"/>
</dbReference>
<dbReference type="SUPFAM" id="SSF55136">
    <property type="entry name" value="Probable bacterial effector-binding domain"/>
    <property type="match status" value="1"/>
</dbReference>
<keyword evidence="8" id="KW-1185">Reference proteome</keyword>
<keyword evidence="2" id="KW-0805">Transcription regulation</keyword>
<evidence type="ECO:0000256" key="2">
    <source>
        <dbReference type="ARBA" id="ARBA00023015"/>
    </source>
</evidence>
<dbReference type="AlphaFoldDB" id="A0A371PKT5"/>
<dbReference type="RefSeq" id="WP_116043985.1">
    <property type="nucleotide sequence ID" value="NZ_QUBQ01000001.1"/>
</dbReference>
<name>A0A371PKT5_9BACL</name>
<keyword evidence="3" id="KW-0238">DNA-binding</keyword>
<proteinExistence type="predicted"/>
<evidence type="ECO:0000259" key="6">
    <source>
        <dbReference type="PROSITE" id="PS50937"/>
    </source>
</evidence>
<dbReference type="Gene3D" id="1.10.1660.10">
    <property type="match status" value="1"/>
</dbReference>
<keyword evidence="4" id="KW-0804">Transcription</keyword>
<feature type="coiled-coil region" evidence="5">
    <location>
        <begin position="74"/>
        <end position="108"/>
    </location>
</feature>
<protein>
    <submittedName>
        <fullName evidence="7">MerR family transcriptional regulator</fullName>
    </submittedName>
</protein>
<keyword evidence="5" id="KW-0175">Coiled coil</keyword>
<dbReference type="SUPFAM" id="SSF46955">
    <property type="entry name" value="Putative DNA-binding domain"/>
    <property type="match status" value="1"/>
</dbReference>
<evidence type="ECO:0000313" key="8">
    <source>
        <dbReference type="Proteomes" id="UP000261905"/>
    </source>
</evidence>
<dbReference type="Proteomes" id="UP000261905">
    <property type="component" value="Unassembled WGS sequence"/>
</dbReference>
<dbReference type="Gene3D" id="3.20.80.10">
    <property type="entry name" value="Regulatory factor, effector binding domain"/>
    <property type="match status" value="1"/>
</dbReference>
<dbReference type="SMART" id="SM00422">
    <property type="entry name" value="HTH_MERR"/>
    <property type="match status" value="1"/>
</dbReference>
<dbReference type="InterPro" id="IPR000551">
    <property type="entry name" value="MerR-type_HTH_dom"/>
</dbReference>
<dbReference type="PANTHER" id="PTHR30204:SF69">
    <property type="entry name" value="MERR-FAMILY TRANSCRIPTIONAL REGULATOR"/>
    <property type="match status" value="1"/>
</dbReference>
<dbReference type="InterPro" id="IPR009061">
    <property type="entry name" value="DNA-bd_dom_put_sf"/>
</dbReference>
<dbReference type="EMBL" id="QUBQ01000001">
    <property type="protein sequence ID" value="REK76820.1"/>
    <property type="molecule type" value="Genomic_DNA"/>
</dbReference>
<sequence length="278" mass="32267">MKERLKISEMAKLRNLTSETLRHYDRVGLFKPEYVDRSSGYRYYSIYQYEVLGTIKELREIGMSIEDIHDYLEERNLRKSLSILERKHEELLEKLSELQQLEVNVREKIEFMRVISRSNPLNEIEHKRIPERKLITKSGAIHTFLELCYGVIELENTLQEIAPIVGTNRLGVLIDQEHLTQRNVQAPSVLFVTARGMTEPYSDCEYVTISGGEFVCSRYAGELWDRAECLTNLLNYMDSHQYMAVGPALQIAHTDISVTDVPSEITFEIQIPVANQKH</sequence>
<evidence type="ECO:0000256" key="1">
    <source>
        <dbReference type="ARBA" id="ARBA00022491"/>
    </source>
</evidence>
<evidence type="ECO:0000313" key="7">
    <source>
        <dbReference type="EMBL" id="REK76820.1"/>
    </source>
</evidence>
<dbReference type="GO" id="GO:0003700">
    <property type="term" value="F:DNA-binding transcription factor activity"/>
    <property type="evidence" value="ECO:0007669"/>
    <property type="project" value="InterPro"/>
</dbReference>
<dbReference type="InterPro" id="IPR047057">
    <property type="entry name" value="MerR_fam"/>
</dbReference>